<dbReference type="OMA" id="NPTMSWQ"/>
<gene>
    <name evidence="7" type="ORF">C0188_00290</name>
    <name evidence="6" type="ORF">ENO39_04965</name>
</gene>
<sequence>MKISVIHPSAIPPFSARQIIREAKARGHSANYIRPQELNVIYVNNSRIIIRGKREIKPEIAFIRGMSYPGSIEHFIWMTNIVKILEETGTFTINSYSSIMTARDKSLLPLILSKNGLPYPKTIITEDLQKALDVINEYGKVVVKPIIGSLGRGVMLLDNVDVAYTVLKQLLSWNQPILLQEFINKKDNRDIRILVINGEIYAAYYRKARPGLFKTNIAQGATPEPAVLDEELKELSIKTTELLGLFYAGIDIAESEKGERYILEANASPNWKGPLSMGLNPARKLVEEAEKTYKK</sequence>
<reference evidence="7 8" key="1">
    <citation type="submission" date="2018-01" db="EMBL/GenBank/DDBJ databases">
        <title>Metagenomic assembled genomes from two thermal pools in the Uzon Caldera, Kamchatka, Russia.</title>
        <authorList>
            <person name="Wilkins L."/>
            <person name="Ettinger C."/>
        </authorList>
    </citation>
    <scope>NUCLEOTIDE SEQUENCE [LARGE SCALE GENOMIC DNA]</scope>
    <source>
        <strain evidence="7">ZAV-06</strain>
    </source>
</reference>
<evidence type="ECO:0000256" key="1">
    <source>
        <dbReference type="ARBA" id="ARBA00022723"/>
    </source>
</evidence>
<dbReference type="Gene3D" id="3.40.50.20">
    <property type="match status" value="1"/>
</dbReference>
<protein>
    <submittedName>
        <fullName evidence="7">30S ribosomal protein S6--L-glutamate ligase</fullName>
    </submittedName>
    <submittedName>
        <fullName evidence="6">RimK family alpha-L-glutamate ligase</fullName>
    </submittedName>
</protein>
<evidence type="ECO:0000313" key="6">
    <source>
        <dbReference type="EMBL" id="HEW64386.1"/>
    </source>
</evidence>
<dbReference type="GO" id="GO:0016879">
    <property type="term" value="F:ligase activity, forming carbon-nitrogen bonds"/>
    <property type="evidence" value="ECO:0007669"/>
    <property type="project" value="TreeGrafter"/>
</dbReference>
<comment type="caution">
    <text evidence="7">The sequence shown here is derived from an EMBL/GenBank/DDBJ whole genome shotgun (WGS) entry which is preliminary data.</text>
</comment>
<dbReference type="Pfam" id="PF08443">
    <property type="entry name" value="RimK"/>
    <property type="match status" value="1"/>
</dbReference>
<dbReference type="Proteomes" id="UP000886076">
    <property type="component" value="Unassembled WGS sequence"/>
</dbReference>
<name>A0A2J6N419_9CREN</name>
<proteinExistence type="predicted"/>
<dbReference type="PANTHER" id="PTHR21621:SF0">
    <property type="entry name" value="BETA-CITRYLGLUTAMATE SYNTHASE B-RELATED"/>
    <property type="match status" value="1"/>
</dbReference>
<keyword evidence="1" id="KW-0479">Metal-binding</keyword>
<dbReference type="Gene3D" id="3.30.470.20">
    <property type="entry name" value="ATP-grasp fold, B domain"/>
    <property type="match status" value="1"/>
</dbReference>
<dbReference type="EMBL" id="DSFH01000062">
    <property type="protein sequence ID" value="HEW64386.1"/>
    <property type="molecule type" value="Genomic_DNA"/>
</dbReference>
<dbReference type="InterPro" id="IPR011761">
    <property type="entry name" value="ATP-grasp"/>
</dbReference>
<evidence type="ECO:0000256" key="2">
    <source>
        <dbReference type="ARBA" id="ARBA00022741"/>
    </source>
</evidence>
<evidence type="ECO:0000256" key="4">
    <source>
        <dbReference type="PROSITE-ProRule" id="PRU00409"/>
    </source>
</evidence>
<dbReference type="InterPro" id="IPR013651">
    <property type="entry name" value="ATP-grasp_RimK-type"/>
</dbReference>
<dbReference type="Proteomes" id="UP000237153">
    <property type="component" value="Unassembled WGS sequence"/>
</dbReference>
<keyword evidence="7" id="KW-0689">Ribosomal protein</keyword>
<evidence type="ECO:0000313" key="8">
    <source>
        <dbReference type="Proteomes" id="UP000237153"/>
    </source>
</evidence>
<dbReference type="SUPFAM" id="SSF56059">
    <property type="entry name" value="Glutathione synthetase ATP-binding domain-like"/>
    <property type="match status" value="1"/>
</dbReference>
<dbReference type="GO" id="GO:0005524">
    <property type="term" value="F:ATP binding"/>
    <property type="evidence" value="ECO:0007669"/>
    <property type="project" value="UniProtKB-UniRule"/>
</dbReference>
<keyword evidence="7" id="KW-0436">Ligase</keyword>
<dbReference type="InterPro" id="IPR004666">
    <property type="entry name" value="Rp_bS6_RimK/Lys_biosynth_LsyX"/>
</dbReference>
<dbReference type="AlphaFoldDB" id="A0A2J6N419"/>
<dbReference type="GO" id="GO:0046872">
    <property type="term" value="F:metal ion binding"/>
    <property type="evidence" value="ECO:0007669"/>
    <property type="project" value="UniProtKB-KW"/>
</dbReference>
<evidence type="ECO:0000256" key="3">
    <source>
        <dbReference type="ARBA" id="ARBA00022840"/>
    </source>
</evidence>
<keyword evidence="3 4" id="KW-0067">ATP-binding</keyword>
<dbReference type="GO" id="GO:0005840">
    <property type="term" value="C:ribosome"/>
    <property type="evidence" value="ECO:0007669"/>
    <property type="project" value="UniProtKB-KW"/>
</dbReference>
<dbReference type="GeneID" id="12449487"/>
<evidence type="ECO:0000313" key="7">
    <source>
        <dbReference type="EMBL" id="PMB76097.1"/>
    </source>
</evidence>
<organism evidence="7 8">
    <name type="scientific">Fervidicoccus fontis</name>
    <dbReference type="NCBI Taxonomy" id="683846"/>
    <lineage>
        <taxon>Archaea</taxon>
        <taxon>Thermoproteota</taxon>
        <taxon>Thermoprotei</taxon>
        <taxon>Fervidicoccales</taxon>
        <taxon>Fervidicoccaceae</taxon>
        <taxon>Fervidicoccus</taxon>
    </lineage>
</organism>
<keyword evidence="7" id="KW-0687">Ribonucleoprotein</keyword>
<dbReference type="GO" id="GO:0005737">
    <property type="term" value="C:cytoplasm"/>
    <property type="evidence" value="ECO:0007669"/>
    <property type="project" value="TreeGrafter"/>
</dbReference>
<dbReference type="EMBL" id="PNIM01000001">
    <property type="protein sequence ID" value="PMB76097.1"/>
    <property type="molecule type" value="Genomic_DNA"/>
</dbReference>
<evidence type="ECO:0000259" key="5">
    <source>
        <dbReference type="PROSITE" id="PS50975"/>
    </source>
</evidence>
<dbReference type="Gene3D" id="3.30.1490.20">
    <property type="entry name" value="ATP-grasp fold, A domain"/>
    <property type="match status" value="1"/>
</dbReference>
<feature type="domain" description="ATP-grasp" evidence="5">
    <location>
        <begin position="109"/>
        <end position="294"/>
    </location>
</feature>
<dbReference type="PANTHER" id="PTHR21621">
    <property type="entry name" value="RIBOSOMAL PROTEIN S6 MODIFICATION PROTEIN"/>
    <property type="match status" value="1"/>
</dbReference>
<dbReference type="RefSeq" id="WP_014557554.1">
    <property type="nucleotide sequence ID" value="NZ_DSFH01000062.1"/>
</dbReference>
<keyword evidence="2 4" id="KW-0547">Nucleotide-binding</keyword>
<dbReference type="PROSITE" id="PS50975">
    <property type="entry name" value="ATP_GRASP"/>
    <property type="match status" value="1"/>
</dbReference>
<dbReference type="NCBIfam" id="TIGR00768">
    <property type="entry name" value="rimK_fam"/>
    <property type="match status" value="1"/>
</dbReference>
<accession>A0A2J6N419</accession>
<reference evidence="6" key="2">
    <citation type="journal article" date="2020" name="mSystems">
        <title>Genome- and Community-Level Interaction Insights into Carbon Utilization and Element Cycling Functions of Hydrothermarchaeota in Hydrothermal Sediment.</title>
        <authorList>
            <person name="Zhou Z."/>
            <person name="Liu Y."/>
            <person name="Xu W."/>
            <person name="Pan J."/>
            <person name="Luo Z.H."/>
            <person name="Li M."/>
        </authorList>
    </citation>
    <scope>NUCLEOTIDE SEQUENCE [LARGE SCALE GENOMIC DNA]</scope>
    <source>
        <strain evidence="6">SpSt-1261</strain>
    </source>
</reference>
<dbReference type="InterPro" id="IPR013815">
    <property type="entry name" value="ATP_grasp_subdomain_1"/>
</dbReference>